<accession>A0A136LYH5</accession>
<reference evidence="1 2" key="1">
    <citation type="submission" date="2015-02" db="EMBL/GenBank/DDBJ databases">
        <title>Improved understanding of the partial-nitritation anammox process through 23 genomes representing the majority of the microbial community.</title>
        <authorList>
            <person name="Speth D.R."/>
            <person name="In T Zandt M."/>
            <person name="Guerrero Cruz S."/>
            <person name="Jetten M.S."/>
            <person name="Dutilh B.E."/>
        </authorList>
    </citation>
    <scope>NUCLEOTIDE SEQUENCE [LARGE SCALE GENOMIC DNA]</scope>
    <source>
        <strain evidence="1">OLB20</strain>
    </source>
</reference>
<organism evidence="1 2">
    <name type="scientific">candidate division WS6 bacterium OLB20</name>
    <dbReference type="NCBI Taxonomy" id="1617426"/>
    <lineage>
        <taxon>Bacteria</taxon>
        <taxon>Candidatus Dojkabacteria</taxon>
    </lineage>
</organism>
<dbReference type="EMBL" id="JYNZ01000003">
    <property type="protein sequence ID" value="KXK26695.1"/>
    <property type="molecule type" value="Genomic_DNA"/>
</dbReference>
<dbReference type="AlphaFoldDB" id="A0A136LYH5"/>
<proteinExistence type="predicted"/>
<protein>
    <submittedName>
        <fullName evidence="1">Uncharacterized protein</fullName>
    </submittedName>
</protein>
<evidence type="ECO:0000313" key="2">
    <source>
        <dbReference type="Proteomes" id="UP000070457"/>
    </source>
</evidence>
<name>A0A136LYH5_9BACT</name>
<gene>
    <name evidence="1" type="ORF">TR69_WS6001000707</name>
</gene>
<sequence>MHYRDLSPREQQTAAAETAMLRSHYQSMYPFPWKPDIYAMVSVSAEELADEYGEPEEMLRAAVTKSQSGEVLLTLRSCLEDHLPVVGNIPLQTVLVRRDQELLAESSFVRNDPEMIQPTLGVISTGYETDLRRLLFTARELGIRKVFPARQSCGSEYVIAESLAGSWYGRLGIGLSSIGFRVPESGHDVIEVLYAGYGSTDQYWVNQVIYRMLANEELEDMEYMTGRSLDDYYD</sequence>
<dbReference type="Proteomes" id="UP000070457">
    <property type="component" value="Unassembled WGS sequence"/>
</dbReference>
<comment type="caution">
    <text evidence="1">The sequence shown here is derived from an EMBL/GenBank/DDBJ whole genome shotgun (WGS) entry which is preliminary data.</text>
</comment>
<dbReference type="STRING" id="1617426.TR69_WS6001000707"/>
<evidence type="ECO:0000313" key="1">
    <source>
        <dbReference type="EMBL" id="KXK26695.1"/>
    </source>
</evidence>